<organism evidence="3 4">
    <name type="scientific">Haloferula sargassicola</name>
    <dbReference type="NCBI Taxonomy" id="490096"/>
    <lineage>
        <taxon>Bacteria</taxon>
        <taxon>Pseudomonadati</taxon>
        <taxon>Verrucomicrobiota</taxon>
        <taxon>Verrucomicrobiia</taxon>
        <taxon>Verrucomicrobiales</taxon>
        <taxon>Verrucomicrobiaceae</taxon>
        <taxon>Haloferula</taxon>
    </lineage>
</organism>
<dbReference type="NCBIfam" id="TIGR02595">
    <property type="entry name" value="PEP_CTERM"/>
    <property type="match status" value="1"/>
</dbReference>
<proteinExistence type="predicted"/>
<name>A0ABP9UJ13_9BACT</name>
<evidence type="ECO:0000259" key="2">
    <source>
        <dbReference type="Pfam" id="PF07589"/>
    </source>
</evidence>
<gene>
    <name evidence="3" type="ORF">Hsar01_00586</name>
</gene>
<reference evidence="3 4" key="1">
    <citation type="submission" date="2024-02" db="EMBL/GenBank/DDBJ databases">
        <title>Haloferula sargassicola NBRC 104335.</title>
        <authorList>
            <person name="Ichikawa N."/>
            <person name="Katano-Makiyama Y."/>
            <person name="Hidaka K."/>
        </authorList>
    </citation>
    <scope>NUCLEOTIDE SEQUENCE [LARGE SCALE GENOMIC DNA]</scope>
    <source>
        <strain evidence="3 4">NBRC 104335</strain>
    </source>
</reference>
<feature type="domain" description="Ice-binding protein C-terminal" evidence="2">
    <location>
        <begin position="344"/>
        <end position="367"/>
    </location>
</feature>
<dbReference type="Pfam" id="PF07589">
    <property type="entry name" value="PEP-CTERM"/>
    <property type="match status" value="1"/>
</dbReference>
<evidence type="ECO:0000313" key="4">
    <source>
        <dbReference type="Proteomes" id="UP001476282"/>
    </source>
</evidence>
<comment type="caution">
    <text evidence="3">The sequence shown here is derived from an EMBL/GenBank/DDBJ whole genome shotgun (WGS) entry which is preliminary data.</text>
</comment>
<feature type="signal peptide" evidence="1">
    <location>
        <begin position="1"/>
        <end position="24"/>
    </location>
</feature>
<dbReference type="InterPro" id="IPR013424">
    <property type="entry name" value="Ice-binding_C"/>
</dbReference>
<accession>A0ABP9UJ13</accession>
<dbReference type="Proteomes" id="UP001476282">
    <property type="component" value="Unassembled WGS sequence"/>
</dbReference>
<evidence type="ECO:0000256" key="1">
    <source>
        <dbReference type="SAM" id="SignalP"/>
    </source>
</evidence>
<dbReference type="RefSeq" id="WP_353565529.1">
    <property type="nucleotide sequence ID" value="NZ_BAABRI010000003.1"/>
</dbReference>
<keyword evidence="1" id="KW-0732">Signal</keyword>
<protein>
    <recommendedName>
        <fullName evidence="2">Ice-binding protein C-terminal domain-containing protein</fullName>
    </recommendedName>
</protein>
<sequence>MKRLEILQLSVFTACFSVGSPIFAAGILQAGDAIIAIDTTPGPSGGYPGGEAPQYGVDGNNGTKYLNYGGAGTGMIATPSGSSTVTSFRFVTGGDAEGRDPSQVSLYGTNDAIASADNSLGTAENWQLITTSSLSLPSGRNTAGSFVNFGNSTAYSSYKLVIDSVKGSNLMQFSEFELYTGADGAGTNVLTSTIPIATSTIAGYPSGENPTNLLDGDPSTKYLHFGKSGTGFIVTPSLGPSVAASFEIVTAGDAATYAGRNPGSYMIYGTNDAILSGDNSAGDAENWTLIKGDALSLPAADTTSSGEISLDNTESYTSYKVVFDTLVDEGNVDSMQISEFQFHTVPEPSTALLSASALGLLALRRRRQAS</sequence>
<dbReference type="Gene3D" id="2.60.120.260">
    <property type="entry name" value="Galactose-binding domain-like"/>
    <property type="match status" value="2"/>
</dbReference>
<keyword evidence="4" id="KW-1185">Reference proteome</keyword>
<feature type="chain" id="PRO_5046535447" description="Ice-binding protein C-terminal domain-containing protein" evidence="1">
    <location>
        <begin position="25"/>
        <end position="370"/>
    </location>
</feature>
<evidence type="ECO:0000313" key="3">
    <source>
        <dbReference type="EMBL" id="GAA5481377.1"/>
    </source>
</evidence>
<dbReference type="EMBL" id="BAABRI010000003">
    <property type="protein sequence ID" value="GAA5481377.1"/>
    <property type="molecule type" value="Genomic_DNA"/>
</dbReference>